<proteinExistence type="predicted"/>
<dbReference type="InterPro" id="IPR009057">
    <property type="entry name" value="Homeodomain-like_sf"/>
</dbReference>
<evidence type="ECO:0000313" key="1">
    <source>
        <dbReference type="EMBL" id="NML68711.1"/>
    </source>
</evidence>
<dbReference type="Proteomes" id="UP000544054">
    <property type="component" value="Unassembled WGS sequence"/>
</dbReference>
<name>A0A7Y0AJZ0_9FLAO</name>
<dbReference type="EMBL" id="JABBGI010000002">
    <property type="protein sequence ID" value="NML68711.1"/>
    <property type="molecule type" value="Genomic_DNA"/>
</dbReference>
<dbReference type="SUPFAM" id="SSF46689">
    <property type="entry name" value="Homeodomain-like"/>
    <property type="match status" value="1"/>
</dbReference>
<gene>
    <name evidence="1" type="ORF">HHL23_02705</name>
</gene>
<accession>A0A7Y0AJZ0</accession>
<comment type="caution">
    <text evidence="1">The sequence shown here is derived from an EMBL/GenBank/DDBJ whole genome shotgun (WGS) entry which is preliminary data.</text>
</comment>
<dbReference type="AlphaFoldDB" id="A0A7Y0AJZ0"/>
<sequence>MNFKEIHIGTLISQRSAECKIEMLRICNFFKCTEADIEKMLIQENLSTDVVLKWCKLLDYDFFRIYSHHLMLYSSQSSTVKYNNESGKEKSLLPEFRKNIYTKEIIDFILELVETGKKSKYQVINEYKIPKTTLYRWIEKYRKE</sequence>
<evidence type="ECO:0000313" key="2">
    <source>
        <dbReference type="Proteomes" id="UP000544054"/>
    </source>
</evidence>
<keyword evidence="2" id="KW-1185">Reference proteome</keyword>
<reference evidence="1 2" key="1">
    <citation type="submission" date="2020-04" db="EMBL/GenBank/DDBJ databases">
        <title>Chryseobacterium sp. RP-3-3 sp. nov., isolated from Jeju soil.</title>
        <authorList>
            <person name="Dahal R.H."/>
        </authorList>
    </citation>
    <scope>NUCLEOTIDE SEQUENCE [LARGE SCALE GENOMIC DNA]</scope>
    <source>
        <strain evidence="1 2">RP-3-3</strain>
    </source>
</reference>
<organism evidence="1 2">
    <name type="scientific">Chryseobacterium antibioticum</name>
    <dbReference type="NCBI Taxonomy" id="2728847"/>
    <lineage>
        <taxon>Bacteria</taxon>
        <taxon>Pseudomonadati</taxon>
        <taxon>Bacteroidota</taxon>
        <taxon>Flavobacteriia</taxon>
        <taxon>Flavobacteriales</taxon>
        <taxon>Weeksellaceae</taxon>
        <taxon>Chryseobacterium group</taxon>
        <taxon>Chryseobacterium</taxon>
    </lineage>
</organism>
<dbReference type="RefSeq" id="WP_169233277.1">
    <property type="nucleotide sequence ID" value="NZ_JABBGI010000002.1"/>
</dbReference>
<protein>
    <submittedName>
        <fullName evidence="1">Transposase</fullName>
    </submittedName>
</protein>